<protein>
    <recommendedName>
        <fullName evidence="2">SWIM-type domain-containing protein</fullName>
    </recommendedName>
</protein>
<dbReference type="OrthoDB" id="5976446at2759"/>
<dbReference type="InterPro" id="IPR052579">
    <property type="entry name" value="Zinc_finger_SWIM"/>
</dbReference>
<dbReference type="PROSITE" id="PS50966">
    <property type="entry name" value="ZF_SWIM"/>
    <property type="match status" value="1"/>
</dbReference>
<dbReference type="PANTHER" id="PTHR31569">
    <property type="entry name" value="SWIM-TYPE DOMAIN-CONTAINING PROTEIN"/>
    <property type="match status" value="1"/>
</dbReference>
<sequence>MCYAQNEKDFVDLENKFLDLGCPSLTEYYEKNWRPISNEWVKCFKAKSGDFLNSTNNRLESFNSKLKSLLGHRSSLNEFVRGFFTVLSAIRSERDKAAADEFLKSKTLVPENTTVAAIRSHLTSYAADFVCQELAAVSKTVVRNSTNTSCDCCFHQSMRLPCRHIFLTRSLAGLSIYD</sequence>
<dbReference type="GO" id="GO:0008270">
    <property type="term" value="F:zinc ion binding"/>
    <property type="evidence" value="ECO:0007669"/>
    <property type="project" value="UniProtKB-KW"/>
</dbReference>
<evidence type="ECO:0000313" key="3">
    <source>
        <dbReference type="EnsemblMetazoa" id="CLYHEMP013321.1"/>
    </source>
</evidence>
<keyword evidence="4" id="KW-1185">Reference proteome</keyword>
<dbReference type="EnsemblMetazoa" id="CLYHEMT013321.1">
    <property type="protein sequence ID" value="CLYHEMP013321.1"/>
    <property type="gene ID" value="CLYHEMG013321"/>
</dbReference>
<evidence type="ECO:0000313" key="4">
    <source>
        <dbReference type="Proteomes" id="UP000594262"/>
    </source>
</evidence>
<dbReference type="Proteomes" id="UP000594262">
    <property type="component" value="Unplaced"/>
</dbReference>
<keyword evidence="1" id="KW-0863">Zinc-finger</keyword>
<accession>A0A7M5WUR1</accession>
<dbReference type="InterPro" id="IPR007527">
    <property type="entry name" value="Znf_SWIM"/>
</dbReference>
<dbReference type="AlphaFoldDB" id="A0A7M5WUR1"/>
<keyword evidence="1" id="KW-0862">Zinc</keyword>
<proteinExistence type="predicted"/>
<name>A0A7M5WUR1_9CNID</name>
<evidence type="ECO:0000259" key="2">
    <source>
        <dbReference type="PROSITE" id="PS50966"/>
    </source>
</evidence>
<dbReference type="PANTHER" id="PTHR31569:SF4">
    <property type="entry name" value="SWIM-TYPE DOMAIN-CONTAINING PROTEIN"/>
    <property type="match status" value="1"/>
</dbReference>
<feature type="domain" description="SWIM-type" evidence="2">
    <location>
        <begin position="135"/>
        <end position="173"/>
    </location>
</feature>
<organism evidence="3 4">
    <name type="scientific">Clytia hemisphaerica</name>
    <dbReference type="NCBI Taxonomy" id="252671"/>
    <lineage>
        <taxon>Eukaryota</taxon>
        <taxon>Metazoa</taxon>
        <taxon>Cnidaria</taxon>
        <taxon>Hydrozoa</taxon>
        <taxon>Hydroidolina</taxon>
        <taxon>Leptothecata</taxon>
        <taxon>Obeliida</taxon>
        <taxon>Clytiidae</taxon>
        <taxon>Clytia</taxon>
    </lineage>
</organism>
<reference evidence="3" key="1">
    <citation type="submission" date="2021-01" db="UniProtKB">
        <authorList>
            <consortium name="EnsemblMetazoa"/>
        </authorList>
    </citation>
    <scope>IDENTIFICATION</scope>
</reference>
<evidence type="ECO:0000256" key="1">
    <source>
        <dbReference type="PROSITE-ProRule" id="PRU00325"/>
    </source>
</evidence>
<keyword evidence="1" id="KW-0479">Metal-binding</keyword>